<dbReference type="Gene3D" id="2.60.120.200">
    <property type="match status" value="1"/>
</dbReference>
<dbReference type="EMBL" id="LNQR01000150">
    <property type="protein sequence ID" value="KWT73771.1"/>
    <property type="molecule type" value="Genomic_DNA"/>
</dbReference>
<reference evidence="1 2" key="1">
    <citation type="submission" date="2015-11" db="EMBL/GenBank/DDBJ databases">
        <authorList>
            <person name="Lin W."/>
        </authorList>
    </citation>
    <scope>NUCLEOTIDE SEQUENCE [LARGE SCALE GENOMIC DNA]</scope>
    <source>
        <strain evidence="1 2">HCH-1</strain>
    </source>
</reference>
<gene>
    <name evidence="1" type="ORF">ASN18_3353</name>
</gene>
<evidence type="ECO:0000313" key="2">
    <source>
        <dbReference type="Proteomes" id="UP000060487"/>
    </source>
</evidence>
<comment type="caution">
    <text evidence="1">The sequence shown here is derived from an EMBL/GenBank/DDBJ whole genome shotgun (WGS) entry which is preliminary data.</text>
</comment>
<protein>
    <submittedName>
        <fullName evidence="1">Uncharacterized protein</fullName>
    </submittedName>
</protein>
<dbReference type="Proteomes" id="UP000060487">
    <property type="component" value="Unassembled WGS sequence"/>
</dbReference>
<accession>A0ABR5SEU1</accession>
<dbReference type="RefSeq" id="WP_085053934.1">
    <property type="nucleotide sequence ID" value="NZ_LNQR01000150.1"/>
</dbReference>
<proteinExistence type="predicted"/>
<organism evidence="1 2">
    <name type="scientific">Candidatus Magnetominusculus xianensis</name>
    <dbReference type="NCBI Taxonomy" id="1748249"/>
    <lineage>
        <taxon>Bacteria</taxon>
        <taxon>Pseudomonadati</taxon>
        <taxon>Nitrospirota</taxon>
        <taxon>Nitrospiria</taxon>
        <taxon>Nitrospirales</taxon>
        <taxon>Nitrospiraceae</taxon>
        <taxon>Candidatus Magnetominusculus</taxon>
    </lineage>
</organism>
<name>A0ABR5SEU1_9BACT</name>
<keyword evidence="2" id="KW-1185">Reference proteome</keyword>
<evidence type="ECO:0000313" key="1">
    <source>
        <dbReference type="EMBL" id="KWT73771.1"/>
    </source>
</evidence>
<sequence>MSDQFGTGTQQNLLSGGDGAKQYGWSLLNSSLASPIDVNITNAGQLTIALTNQNAWLTSKSGYPFVYQSVTGDFDIDAYITARGKAALLIASDRNISANENNVAIGWYLGEQTIWYNTVEGSESGSNNGTTRPYVRMTRVGNVFTLYAKVNTGDSWTQFAQYTRSDFNSNIFVGFTVISGNNGTGTAQFDYMQGTNSGGGSATTTAYVTLPHMSISASVVSSAVASAAITLPHLVGSGAVTQTGNFCDNPLPMFRLNSEFAKTADAALLLPALSSSGITTNTEICTANVKLSMLEAAGVVITGIDSQANIVVPVFSVDSQTASITNLALPVFSSDSSGAAGNVARSDITFPIILSNGTIITSPLMSADLTMPQFGLLNNYNTGNTGALSCNMPVVSIAVDGIPGDVASANLNIAMFSSLNAGYGEYVGKAGNQLPKFIIEGVVVSDDSLSMYATIVINTATKAVSFYDGFNFNSYGRHDSNTHLAANANGIYVIDGDLDDGQPIACTMQTGLLDFGIDNLKQILEAYFHAQAVQAPVALKVIADGGAQRNYTIVPGKRTSRVLMSRGDVGRFWEFTVEGTAPLEISSIKAAITALRRMR</sequence>